<dbReference type="EMBL" id="GEMB01007660">
    <property type="protein sequence ID" value="JAR95779.1"/>
    <property type="molecule type" value="Transcribed_RNA"/>
</dbReference>
<accession>A0A170UCV8</accession>
<dbReference type="AlphaFoldDB" id="A0A170UCV8"/>
<reference evidence="2" key="1">
    <citation type="submission" date="2016-04" db="EMBL/GenBank/DDBJ databases">
        <authorList>
            <person name="Calderon-Fernandez G.M.Sr."/>
        </authorList>
    </citation>
    <scope>NUCLEOTIDE SEQUENCE</scope>
    <source>
        <strain evidence="2">Int1</strain>
        <tissue evidence="2">Integument</tissue>
    </source>
</reference>
<keyword evidence="1" id="KW-0175">Coiled coil</keyword>
<feature type="non-terminal residue" evidence="2">
    <location>
        <position position="1"/>
    </location>
</feature>
<reference evidence="2" key="2">
    <citation type="journal article" date="2017" name="J. Med. Entomol.">
        <title>Transcriptome Analysis of the Triatoma infestans (Hemiptera: Reduviidae) Integument.</title>
        <authorList>
            <person name="Calderon-Fernandez G.M."/>
            <person name="Moriconi D.E."/>
            <person name="Dulbecco A.B."/>
            <person name="Juarez M.P."/>
        </authorList>
    </citation>
    <scope>NUCLEOTIDE SEQUENCE</scope>
    <source>
        <strain evidence="2">Int1</strain>
        <tissue evidence="2">Integument</tissue>
    </source>
</reference>
<evidence type="ECO:0000313" key="2">
    <source>
        <dbReference type="EMBL" id="JAR95779.1"/>
    </source>
</evidence>
<proteinExistence type="predicted"/>
<name>A0A170UCV8_TRIIF</name>
<organism evidence="2">
    <name type="scientific">Triatoma infestans</name>
    <name type="common">Assassin bug</name>
    <dbReference type="NCBI Taxonomy" id="30076"/>
    <lineage>
        <taxon>Eukaryota</taxon>
        <taxon>Metazoa</taxon>
        <taxon>Ecdysozoa</taxon>
        <taxon>Arthropoda</taxon>
        <taxon>Hexapoda</taxon>
        <taxon>Insecta</taxon>
        <taxon>Pterygota</taxon>
        <taxon>Neoptera</taxon>
        <taxon>Paraneoptera</taxon>
        <taxon>Hemiptera</taxon>
        <taxon>Heteroptera</taxon>
        <taxon>Panheteroptera</taxon>
        <taxon>Cimicomorpha</taxon>
        <taxon>Reduviidae</taxon>
        <taxon>Triatominae</taxon>
        <taxon>Triatoma</taxon>
    </lineage>
</organism>
<protein>
    <submittedName>
        <fullName evidence="2">Uncharacterized protein</fullName>
    </submittedName>
</protein>
<evidence type="ECO:0000256" key="1">
    <source>
        <dbReference type="SAM" id="Coils"/>
    </source>
</evidence>
<sequence length="150" mass="17509">RKREVAEAETSERLKNGAEELEKSHVFISRQNAEYKKLIELLKEAENDVREVMSGIENEDEYDEDDELAALGQNFQALKADLKYVLQTLCPVYKEDIEKFLRMLESDEDGWLQVPEDINSGAIMLLLRCKIIVQHPEQSQYFKWAPFLDI</sequence>
<feature type="coiled-coil region" evidence="1">
    <location>
        <begin position="28"/>
        <end position="55"/>
    </location>
</feature>